<dbReference type="GO" id="GO:0102965">
    <property type="term" value="F:alcohol-forming long-chain fatty acyl-CoA reductase activity"/>
    <property type="evidence" value="ECO:0007669"/>
    <property type="project" value="UniProtKB-EC"/>
</dbReference>
<dbReference type="OrthoDB" id="429813at2759"/>
<feature type="domain" description="Thioester reductase (TE)" evidence="2">
    <location>
        <begin position="1"/>
        <end position="60"/>
    </location>
</feature>
<dbReference type="InterPro" id="IPR013120">
    <property type="entry name" value="FAR_NAD-bd"/>
</dbReference>
<dbReference type="Pfam" id="PF07993">
    <property type="entry name" value="NAD_binding_4"/>
    <property type="match status" value="1"/>
</dbReference>
<dbReference type="AlphaFoldDB" id="A0A6G1C2V8"/>
<dbReference type="Gene3D" id="3.40.50.720">
    <property type="entry name" value="NAD(P)-binding Rossmann-like Domain"/>
    <property type="match status" value="1"/>
</dbReference>
<gene>
    <name evidence="3" type="ORF">E2562_031428</name>
</gene>
<evidence type="ECO:0000313" key="3">
    <source>
        <dbReference type="EMBL" id="KAF0893893.1"/>
    </source>
</evidence>
<accession>A0A6G1C2V8</accession>
<dbReference type="EC" id="1.2.1.84" evidence="1"/>
<keyword evidence="1" id="KW-0521">NADP</keyword>
<comment type="catalytic activity">
    <reaction evidence="1">
        <text>a long-chain fatty acyl-CoA + 2 NADPH + 2 H(+) = a long-chain primary fatty alcohol + 2 NADP(+) + CoA</text>
        <dbReference type="Rhea" id="RHEA:52716"/>
        <dbReference type="ChEBI" id="CHEBI:15378"/>
        <dbReference type="ChEBI" id="CHEBI:57287"/>
        <dbReference type="ChEBI" id="CHEBI:57783"/>
        <dbReference type="ChEBI" id="CHEBI:58349"/>
        <dbReference type="ChEBI" id="CHEBI:77396"/>
        <dbReference type="ChEBI" id="CHEBI:83139"/>
        <dbReference type="EC" id="1.2.1.84"/>
    </reaction>
</comment>
<evidence type="ECO:0000259" key="2">
    <source>
        <dbReference type="Pfam" id="PF07993"/>
    </source>
</evidence>
<dbReference type="Proteomes" id="UP000479710">
    <property type="component" value="Unassembled WGS sequence"/>
</dbReference>
<dbReference type="PANTHER" id="PTHR11011:SF99">
    <property type="entry name" value="FATTY ACYL-COA REDUCTASE 3"/>
    <property type="match status" value="1"/>
</dbReference>
<organism evidence="3 4">
    <name type="scientific">Oryza meyeriana var. granulata</name>
    <dbReference type="NCBI Taxonomy" id="110450"/>
    <lineage>
        <taxon>Eukaryota</taxon>
        <taxon>Viridiplantae</taxon>
        <taxon>Streptophyta</taxon>
        <taxon>Embryophyta</taxon>
        <taxon>Tracheophyta</taxon>
        <taxon>Spermatophyta</taxon>
        <taxon>Magnoliopsida</taxon>
        <taxon>Liliopsida</taxon>
        <taxon>Poales</taxon>
        <taxon>Poaceae</taxon>
        <taxon>BOP clade</taxon>
        <taxon>Oryzoideae</taxon>
        <taxon>Oryzeae</taxon>
        <taxon>Oryzinae</taxon>
        <taxon>Oryza</taxon>
        <taxon>Oryza meyeriana</taxon>
    </lineage>
</organism>
<comment type="similarity">
    <text evidence="1">Belongs to the fatty acyl-CoA reductase family.</text>
</comment>
<reference evidence="3 4" key="1">
    <citation type="submission" date="2019-11" db="EMBL/GenBank/DDBJ databases">
        <title>Whole genome sequence of Oryza granulata.</title>
        <authorList>
            <person name="Li W."/>
        </authorList>
    </citation>
    <scope>NUCLEOTIDE SEQUENCE [LARGE SCALE GENOMIC DNA]</scope>
    <source>
        <strain evidence="4">cv. Menghai</strain>
        <tissue evidence="3">Leaf</tissue>
    </source>
</reference>
<keyword evidence="4" id="KW-1185">Reference proteome</keyword>
<comment type="function">
    <text evidence="1">Catalyzes the reduction of fatty acyl-CoA to fatty alcohols.</text>
</comment>
<sequence>MGEMLLGHLGRDLPVVIIRPSIITSTIKDPMPGWTEGLTRTMDTIIVGYNNQIPGDMVINAMMVAMAAHLDERAHWMCCSEAGFTSITERPKGATDP</sequence>
<dbReference type="EMBL" id="SPHZ02000011">
    <property type="protein sequence ID" value="KAF0893893.1"/>
    <property type="molecule type" value="Genomic_DNA"/>
</dbReference>
<keyword evidence="1" id="KW-0443">Lipid metabolism</keyword>
<keyword evidence="1" id="KW-0444">Lipid biosynthesis</keyword>
<dbReference type="GO" id="GO:0010345">
    <property type="term" value="P:suberin biosynthetic process"/>
    <property type="evidence" value="ECO:0007669"/>
    <property type="project" value="TreeGrafter"/>
</dbReference>
<proteinExistence type="inferred from homology"/>
<dbReference type="InterPro" id="IPR026055">
    <property type="entry name" value="FAR"/>
</dbReference>
<evidence type="ECO:0000256" key="1">
    <source>
        <dbReference type="RuleBase" id="RU363097"/>
    </source>
</evidence>
<dbReference type="GO" id="GO:0080019">
    <property type="term" value="F:alcohol-forming very long-chain fatty acyl-CoA reductase activity"/>
    <property type="evidence" value="ECO:0007669"/>
    <property type="project" value="InterPro"/>
</dbReference>
<protein>
    <recommendedName>
        <fullName evidence="1">Fatty acyl-CoA reductase</fullName>
        <ecNumber evidence="1">1.2.1.84</ecNumber>
    </recommendedName>
</protein>
<name>A0A6G1C2V8_9ORYZ</name>
<comment type="caution">
    <text evidence="3">The sequence shown here is derived from an EMBL/GenBank/DDBJ whole genome shotgun (WGS) entry which is preliminary data.</text>
</comment>
<dbReference type="PANTHER" id="PTHR11011">
    <property type="entry name" value="MALE STERILITY PROTEIN 2-RELATED"/>
    <property type="match status" value="1"/>
</dbReference>
<keyword evidence="1" id="KW-0560">Oxidoreductase</keyword>
<evidence type="ECO:0000313" key="4">
    <source>
        <dbReference type="Proteomes" id="UP000479710"/>
    </source>
</evidence>
<dbReference type="GO" id="GO:0035336">
    <property type="term" value="P:long-chain fatty-acyl-CoA metabolic process"/>
    <property type="evidence" value="ECO:0007669"/>
    <property type="project" value="TreeGrafter"/>
</dbReference>